<proteinExistence type="inferred from homology"/>
<protein>
    <recommendedName>
        <fullName evidence="10">ethanolamine-phosphate cytidylyltransferase</fullName>
        <ecNumber evidence="10">2.7.7.14</ecNumber>
    </recommendedName>
    <alternativeName>
        <fullName evidence="11">CTP:phosphoethanolamine cytidylyltransferase</fullName>
    </alternativeName>
</protein>
<organism evidence="13 14">
    <name type="scientific">Tetrahymena thermophila (strain SB210)</name>
    <dbReference type="NCBI Taxonomy" id="312017"/>
    <lineage>
        <taxon>Eukaryota</taxon>
        <taxon>Sar</taxon>
        <taxon>Alveolata</taxon>
        <taxon>Ciliophora</taxon>
        <taxon>Intramacronucleata</taxon>
        <taxon>Oligohymenophorea</taxon>
        <taxon>Hymenostomatida</taxon>
        <taxon>Tetrahymenina</taxon>
        <taxon>Tetrahymenidae</taxon>
        <taxon>Tetrahymena</taxon>
    </lineage>
</organism>
<evidence type="ECO:0000259" key="12">
    <source>
        <dbReference type="Pfam" id="PF01467"/>
    </source>
</evidence>
<evidence type="ECO:0000313" key="13">
    <source>
        <dbReference type="EMBL" id="EAR91070.1"/>
    </source>
</evidence>
<dbReference type="Pfam" id="PF01467">
    <property type="entry name" value="CTP_transf_like"/>
    <property type="match status" value="2"/>
</dbReference>
<comment type="similarity">
    <text evidence="2">Belongs to the cytidylyltransferase family.</text>
</comment>
<dbReference type="GeneID" id="7829853"/>
<keyword evidence="14" id="KW-1185">Reference proteome</keyword>
<accession>Q231G9</accession>
<evidence type="ECO:0000256" key="3">
    <source>
        <dbReference type="ARBA" id="ARBA00022516"/>
    </source>
</evidence>
<evidence type="ECO:0000256" key="10">
    <source>
        <dbReference type="ARBA" id="ARBA00024221"/>
    </source>
</evidence>
<reference evidence="14" key="1">
    <citation type="journal article" date="2006" name="PLoS Biol.">
        <title>Macronuclear genome sequence of the ciliate Tetrahymena thermophila, a model eukaryote.</title>
        <authorList>
            <person name="Eisen J.A."/>
            <person name="Coyne R.S."/>
            <person name="Wu M."/>
            <person name="Wu D."/>
            <person name="Thiagarajan M."/>
            <person name="Wortman J.R."/>
            <person name="Badger J.H."/>
            <person name="Ren Q."/>
            <person name="Amedeo P."/>
            <person name="Jones K.M."/>
            <person name="Tallon L.J."/>
            <person name="Delcher A.L."/>
            <person name="Salzberg S.L."/>
            <person name="Silva J.C."/>
            <person name="Haas B.J."/>
            <person name="Majoros W.H."/>
            <person name="Farzad M."/>
            <person name="Carlton J.M."/>
            <person name="Smith R.K. Jr."/>
            <person name="Garg J."/>
            <person name="Pearlman R.E."/>
            <person name="Karrer K.M."/>
            <person name="Sun L."/>
            <person name="Manning G."/>
            <person name="Elde N.C."/>
            <person name="Turkewitz A.P."/>
            <person name="Asai D.J."/>
            <person name="Wilkes D.E."/>
            <person name="Wang Y."/>
            <person name="Cai H."/>
            <person name="Collins K."/>
            <person name="Stewart B.A."/>
            <person name="Lee S.R."/>
            <person name="Wilamowska K."/>
            <person name="Weinberg Z."/>
            <person name="Ruzzo W.L."/>
            <person name="Wloga D."/>
            <person name="Gaertig J."/>
            <person name="Frankel J."/>
            <person name="Tsao C.-C."/>
            <person name="Gorovsky M.A."/>
            <person name="Keeling P.J."/>
            <person name="Waller R.F."/>
            <person name="Patron N.J."/>
            <person name="Cherry J.M."/>
            <person name="Stover N.A."/>
            <person name="Krieger C.J."/>
            <person name="del Toro C."/>
            <person name="Ryder H.F."/>
            <person name="Williamson S.C."/>
            <person name="Barbeau R.A."/>
            <person name="Hamilton E.P."/>
            <person name="Orias E."/>
        </authorList>
    </citation>
    <scope>NUCLEOTIDE SEQUENCE [LARGE SCALE GENOMIC DNA]</scope>
    <source>
        <strain evidence="14">SB210</strain>
    </source>
</reference>
<evidence type="ECO:0000256" key="1">
    <source>
        <dbReference type="ARBA" id="ARBA00005189"/>
    </source>
</evidence>
<keyword evidence="5 13" id="KW-0548">Nucleotidyltransferase</keyword>
<dbReference type="InterPro" id="IPR044608">
    <property type="entry name" value="Ect1/PCYT2"/>
</dbReference>
<keyword evidence="7" id="KW-0594">Phospholipid biosynthesis</keyword>
<keyword evidence="3" id="KW-0444">Lipid biosynthesis</keyword>
<dbReference type="UniPathway" id="UPA00558">
    <property type="reaction ID" value="UER00742"/>
</dbReference>
<dbReference type="GO" id="GO:0006646">
    <property type="term" value="P:phosphatidylethanolamine biosynthetic process"/>
    <property type="evidence" value="ECO:0007669"/>
    <property type="project" value="UniProtKB-UniPathway"/>
</dbReference>
<dbReference type="NCBIfam" id="TIGR00125">
    <property type="entry name" value="cyt_tran_rel"/>
    <property type="match status" value="2"/>
</dbReference>
<dbReference type="eggNOG" id="KOG2803">
    <property type="taxonomic scope" value="Eukaryota"/>
</dbReference>
<evidence type="ECO:0000256" key="9">
    <source>
        <dbReference type="ARBA" id="ARBA00024191"/>
    </source>
</evidence>
<evidence type="ECO:0000256" key="4">
    <source>
        <dbReference type="ARBA" id="ARBA00022679"/>
    </source>
</evidence>
<dbReference type="STRING" id="312017.Q231G9"/>
<dbReference type="EC" id="2.7.7.14" evidence="10"/>
<dbReference type="InParanoid" id="Q231G9"/>
<dbReference type="GO" id="GO:0005737">
    <property type="term" value="C:cytoplasm"/>
    <property type="evidence" value="ECO:0007669"/>
    <property type="project" value="TreeGrafter"/>
</dbReference>
<dbReference type="PANTHER" id="PTHR45780">
    <property type="entry name" value="ETHANOLAMINE-PHOSPHATE CYTIDYLYLTRANSFERASE"/>
    <property type="match status" value="1"/>
</dbReference>
<dbReference type="KEGG" id="tet:TTHERM_00429910"/>
<dbReference type="CDD" id="cd02173">
    <property type="entry name" value="ECT"/>
    <property type="match status" value="1"/>
</dbReference>
<evidence type="ECO:0000256" key="5">
    <source>
        <dbReference type="ARBA" id="ARBA00022695"/>
    </source>
</evidence>
<dbReference type="Gene3D" id="3.40.50.620">
    <property type="entry name" value="HUPs"/>
    <property type="match status" value="2"/>
</dbReference>
<evidence type="ECO:0000256" key="11">
    <source>
        <dbReference type="ARBA" id="ARBA00031473"/>
    </source>
</evidence>
<dbReference type="HOGENOM" id="CLU_031246_2_2_1"/>
<dbReference type="RefSeq" id="XP_001011315.1">
    <property type="nucleotide sequence ID" value="XM_001011315.1"/>
</dbReference>
<dbReference type="GO" id="GO:0004306">
    <property type="term" value="F:ethanolamine-phosphate cytidylyltransferase activity"/>
    <property type="evidence" value="ECO:0007669"/>
    <property type="project" value="UniProtKB-EC"/>
</dbReference>
<gene>
    <name evidence="13" type="ORF">TTHERM_00429910</name>
</gene>
<dbReference type="AlphaFoldDB" id="Q231G9"/>
<comment type="pathway">
    <text evidence="9">Phospholipid metabolism; phosphatidylethanolamine biosynthesis; phosphatidylethanolamine from ethanolamine: step 2/3.</text>
</comment>
<evidence type="ECO:0000256" key="6">
    <source>
        <dbReference type="ARBA" id="ARBA00023098"/>
    </source>
</evidence>
<comment type="pathway">
    <text evidence="1">Lipid metabolism.</text>
</comment>
<dbReference type="OrthoDB" id="40021at2759"/>
<dbReference type="SUPFAM" id="SSF52374">
    <property type="entry name" value="Nucleotidylyl transferase"/>
    <property type="match status" value="2"/>
</dbReference>
<sequence length="467" mass="53662">MEQENTTLFAVMLNQIVKQNRFHDESFLEKLKLVCLNSQNDEILKKADIAFSKLYEFIESSFKTLKITEENKALVAPLQQPKVHRLYVDGVFDLTHSGHFNAIRQAKQLCEILVLGVVSTEEVIKRKGPPVLTYEERVGIARACKWVDEIYENAPYDPSIELLDKLNCSHVAHGDDLILLPDGTDSYQAFRNVNRFLTFKRTEGISTTDIVGRLLLLTKTEPNLAMQKIRKMSGDGAHVIASKINEINDHHETQSIQQTQEHEVDEKTAHKVKLLNTTKRIRQFSHGLKEPQPGQKIVYIDGSYDMIHIGHISTLQKAKELGYLIVGLHDDDVISEKKGRHYPLLNLQERVLSVLALKYVDEVVIGAPWKVTKAMIDQFKIDLVVSGSIDKHEFPPTEHEDDPYEIPKQLGKFSVIPSTYEITTDKIIERILHNRKNFLDIYNIKNKKQDQYYKQKEEKKGEDVQEI</sequence>
<dbReference type="InterPro" id="IPR004821">
    <property type="entry name" value="Cyt_trans-like"/>
</dbReference>
<dbReference type="OMA" id="QCKYINA"/>
<feature type="domain" description="Cytidyltransferase-like" evidence="12">
    <location>
        <begin position="87"/>
        <end position="212"/>
    </location>
</feature>
<dbReference type="FunCoup" id="Q231G9">
    <property type="interactions" value="222"/>
</dbReference>
<name>Q231G9_TETTS</name>
<dbReference type="InterPro" id="IPR014729">
    <property type="entry name" value="Rossmann-like_a/b/a_fold"/>
</dbReference>
<evidence type="ECO:0000313" key="14">
    <source>
        <dbReference type="Proteomes" id="UP000009168"/>
    </source>
</evidence>
<dbReference type="PANTHER" id="PTHR45780:SF2">
    <property type="entry name" value="ETHANOLAMINE-PHOSPHATE CYTIDYLYLTRANSFERASE"/>
    <property type="match status" value="1"/>
</dbReference>
<evidence type="ECO:0000256" key="7">
    <source>
        <dbReference type="ARBA" id="ARBA00023209"/>
    </source>
</evidence>
<keyword evidence="6" id="KW-0443">Lipid metabolism</keyword>
<keyword evidence="8" id="KW-1208">Phospholipid metabolism</keyword>
<feature type="domain" description="Cytidyltransferase-like" evidence="12">
    <location>
        <begin position="299"/>
        <end position="389"/>
    </location>
</feature>
<evidence type="ECO:0000256" key="2">
    <source>
        <dbReference type="ARBA" id="ARBA00010101"/>
    </source>
</evidence>
<dbReference type="EMBL" id="GG662532">
    <property type="protein sequence ID" value="EAR91070.1"/>
    <property type="molecule type" value="Genomic_DNA"/>
</dbReference>
<keyword evidence="4" id="KW-0808">Transferase</keyword>
<dbReference type="Proteomes" id="UP000009168">
    <property type="component" value="Unassembled WGS sequence"/>
</dbReference>
<evidence type="ECO:0000256" key="8">
    <source>
        <dbReference type="ARBA" id="ARBA00023264"/>
    </source>
</evidence>